<organism evidence="1">
    <name type="scientific">Anguilla anguilla</name>
    <name type="common">European freshwater eel</name>
    <name type="synonym">Muraena anguilla</name>
    <dbReference type="NCBI Taxonomy" id="7936"/>
    <lineage>
        <taxon>Eukaryota</taxon>
        <taxon>Metazoa</taxon>
        <taxon>Chordata</taxon>
        <taxon>Craniata</taxon>
        <taxon>Vertebrata</taxon>
        <taxon>Euteleostomi</taxon>
        <taxon>Actinopterygii</taxon>
        <taxon>Neopterygii</taxon>
        <taxon>Teleostei</taxon>
        <taxon>Anguilliformes</taxon>
        <taxon>Anguillidae</taxon>
        <taxon>Anguilla</taxon>
    </lineage>
</organism>
<accession>A0A0E9Q2Q3</accession>
<proteinExistence type="predicted"/>
<dbReference type="EMBL" id="GBXM01097396">
    <property type="protein sequence ID" value="JAH11181.1"/>
    <property type="molecule type" value="Transcribed_RNA"/>
</dbReference>
<name>A0A0E9Q2Q3_ANGAN</name>
<sequence>MILTRYTLQHSADPFCGLVWPSTSQLSCCCS</sequence>
<dbReference type="AlphaFoldDB" id="A0A0E9Q2Q3"/>
<evidence type="ECO:0000313" key="1">
    <source>
        <dbReference type="EMBL" id="JAH11181.1"/>
    </source>
</evidence>
<reference evidence="1" key="2">
    <citation type="journal article" date="2015" name="Fish Shellfish Immunol.">
        <title>Early steps in the European eel (Anguilla anguilla)-Vibrio vulnificus interaction in the gills: Role of the RtxA13 toxin.</title>
        <authorList>
            <person name="Callol A."/>
            <person name="Pajuelo D."/>
            <person name="Ebbesson L."/>
            <person name="Teles M."/>
            <person name="MacKenzie S."/>
            <person name="Amaro C."/>
        </authorList>
    </citation>
    <scope>NUCLEOTIDE SEQUENCE</scope>
</reference>
<protein>
    <submittedName>
        <fullName evidence="1">Uncharacterized protein</fullName>
    </submittedName>
</protein>
<reference evidence="1" key="1">
    <citation type="submission" date="2014-11" db="EMBL/GenBank/DDBJ databases">
        <authorList>
            <person name="Amaro Gonzalez C."/>
        </authorList>
    </citation>
    <scope>NUCLEOTIDE SEQUENCE</scope>
</reference>